<dbReference type="AlphaFoldDB" id="A0ABD3EX43"/>
<proteinExistence type="predicted"/>
<comment type="caution">
    <text evidence="3">The sequence shown here is derived from an EMBL/GenBank/DDBJ whole genome shotgun (WGS) entry which is preliminary data.</text>
</comment>
<feature type="compositionally biased region" description="Polar residues" evidence="1">
    <location>
        <begin position="56"/>
        <end position="65"/>
    </location>
</feature>
<organism evidence="3 4">
    <name type="scientific">Phytophthora oleae</name>
    <dbReference type="NCBI Taxonomy" id="2107226"/>
    <lineage>
        <taxon>Eukaryota</taxon>
        <taxon>Sar</taxon>
        <taxon>Stramenopiles</taxon>
        <taxon>Oomycota</taxon>
        <taxon>Peronosporomycetes</taxon>
        <taxon>Peronosporales</taxon>
        <taxon>Peronosporaceae</taxon>
        <taxon>Phytophthora</taxon>
    </lineage>
</organism>
<reference evidence="3 4" key="1">
    <citation type="submission" date="2024-09" db="EMBL/GenBank/DDBJ databases">
        <title>Genome sequencing and assembly of Phytophthora oleae, isolate VK10A, causative agent of rot of olive drupes.</title>
        <authorList>
            <person name="Conti Taguali S."/>
            <person name="Riolo M."/>
            <person name="La Spada F."/>
            <person name="Cacciola S.O."/>
            <person name="Dionisio G."/>
        </authorList>
    </citation>
    <scope>NUCLEOTIDE SEQUENCE [LARGE SCALE GENOMIC DNA]</scope>
    <source>
        <strain evidence="3 4">VK10A</strain>
    </source>
</reference>
<evidence type="ECO:0000313" key="2">
    <source>
        <dbReference type="EMBL" id="KAL3656398.1"/>
    </source>
</evidence>
<evidence type="ECO:0000313" key="4">
    <source>
        <dbReference type="Proteomes" id="UP001632037"/>
    </source>
</evidence>
<dbReference type="EMBL" id="JBIMZQ010000060">
    <property type="protein sequence ID" value="KAL3657881.1"/>
    <property type="molecule type" value="Genomic_DNA"/>
</dbReference>
<feature type="region of interest" description="Disordered" evidence="1">
    <location>
        <begin position="1"/>
        <end position="71"/>
    </location>
</feature>
<keyword evidence="4" id="KW-1185">Reference proteome</keyword>
<feature type="compositionally biased region" description="Polar residues" evidence="1">
    <location>
        <begin position="9"/>
        <end position="30"/>
    </location>
</feature>
<dbReference type="Proteomes" id="UP001632037">
    <property type="component" value="Unassembled WGS sequence"/>
</dbReference>
<gene>
    <name evidence="3" type="ORF">V7S43_017259</name>
    <name evidence="2" type="ORF">V7S43_018771</name>
</gene>
<name>A0ABD3EX43_9STRA</name>
<evidence type="ECO:0000313" key="3">
    <source>
        <dbReference type="EMBL" id="KAL3657881.1"/>
    </source>
</evidence>
<evidence type="ECO:0000256" key="1">
    <source>
        <dbReference type="SAM" id="MobiDB-lite"/>
    </source>
</evidence>
<protein>
    <submittedName>
        <fullName evidence="3">Uncharacterized protein</fullName>
    </submittedName>
</protein>
<accession>A0ABD3EX43</accession>
<dbReference type="EMBL" id="JBIMZQ010000083">
    <property type="protein sequence ID" value="KAL3656398.1"/>
    <property type="molecule type" value="Genomic_DNA"/>
</dbReference>
<feature type="compositionally biased region" description="Basic and acidic residues" evidence="1">
    <location>
        <begin position="40"/>
        <end position="55"/>
    </location>
</feature>
<sequence length="717" mass="80519">MYEGASWASDISNGITTVPKKSTESTQTDISVGPDEETPEELKKSLADILKKSPSDKNSGINPEVSTDERGTDVNVRPVMVDAEVDARPSVVNIGMSAKPSVVNTGVSAKPSLVEVAVGEDKIDDGTDDELNDQNKSKEAVAKIFEIYQILADLRIHPISHNGRQLTKYYIGEGAKTYSIKSGKLVRVPSIDWAETYSHIGEILTNDVRFLDYMNETKRRSEMEQEDKATLYQTNRSKPAITKKVNWVLTLQKFVNSVKERGLKLEFVGEKDKEIEVKDFTPANGEAQHGVMSGADEDMNQNLSNADNDAKAILTDYYALSHAKDIKIPFRLKPVVEVDEVVKTHNTYYFGVPTDTKPLNIKNDQHKQVSGAAWKGLMKNIRWMDTFLALLDGLEDIDRYLTEIEYPLPTSNAEVIKLMEDQKLDKARRYNLDENFKILNEAILKSAHDIRRQSIEPYEHDDGLQKLHDESETAYQAYGEAQKRYEEAKNAMKGNSSKSARSALKAATSAMKATKAVFQSKAKNYSDARMGGTTPTLKGHGLRGAGVAPLEGVVRRGRTYNLNEIQGLATPSAYTYRQLGSKYIRIPDLDAKTLVIVQPNRRKCGPKCQISDSLQAMIRTLVYKNHIDQASYDKLSIDDKKMFKEILAITHLQYNFHDKLTDPLETLRAEYDKLKGEMELGNDNPSIIKQLKSLTVDMYSNRLIGDNEFKEIITRLL</sequence>